<dbReference type="PRINTS" id="PR00039">
    <property type="entry name" value="HTHLYSR"/>
</dbReference>
<dbReference type="RefSeq" id="WP_281908241.1">
    <property type="nucleotide sequence ID" value="NZ_AP026966.1"/>
</dbReference>
<dbReference type="Pfam" id="PF00126">
    <property type="entry name" value="HTH_1"/>
    <property type="match status" value="1"/>
</dbReference>
<evidence type="ECO:0000313" key="6">
    <source>
        <dbReference type="EMBL" id="BDT59514.1"/>
    </source>
</evidence>
<evidence type="ECO:0000256" key="4">
    <source>
        <dbReference type="ARBA" id="ARBA00023163"/>
    </source>
</evidence>
<evidence type="ECO:0000256" key="3">
    <source>
        <dbReference type="ARBA" id="ARBA00023125"/>
    </source>
</evidence>
<protein>
    <submittedName>
        <fullName evidence="6">Transcriptional regulator</fullName>
    </submittedName>
</protein>
<dbReference type="SUPFAM" id="SSF53850">
    <property type="entry name" value="Periplasmic binding protein-like II"/>
    <property type="match status" value="1"/>
</dbReference>
<keyword evidence="7" id="KW-1185">Reference proteome</keyword>
<reference evidence="6" key="1">
    <citation type="submission" date="2022-11" db="EMBL/GenBank/DDBJ databases">
        <title>Isolation and characterization of PLA-degrading bacterium Massilia sp. from Antarctic soil.</title>
        <authorList>
            <person name="Sato K."/>
            <person name="Gomez-Fuentes C."/>
            <person name="Ahmad S.A."/>
            <person name="Zulkharnain A."/>
        </authorList>
    </citation>
    <scope>NUCLEOTIDE SEQUENCE</scope>
    <source>
        <strain evidence="6">N-3</strain>
    </source>
</reference>
<comment type="similarity">
    <text evidence="1">Belongs to the LysR transcriptional regulatory family.</text>
</comment>
<dbReference type="PANTHER" id="PTHR30346">
    <property type="entry name" value="TRANSCRIPTIONAL DUAL REGULATOR HCAR-RELATED"/>
    <property type="match status" value="1"/>
</dbReference>
<dbReference type="Gene3D" id="3.40.190.290">
    <property type="match status" value="1"/>
</dbReference>
<organism evidence="6 7">
    <name type="scientific">Massilia varians</name>
    <dbReference type="NCBI Taxonomy" id="457921"/>
    <lineage>
        <taxon>Bacteria</taxon>
        <taxon>Pseudomonadati</taxon>
        <taxon>Pseudomonadota</taxon>
        <taxon>Betaproteobacteria</taxon>
        <taxon>Burkholderiales</taxon>
        <taxon>Oxalobacteraceae</taxon>
        <taxon>Telluria group</taxon>
        <taxon>Massilia</taxon>
    </lineage>
</organism>
<dbReference type="CDD" id="cd05466">
    <property type="entry name" value="PBP2_LTTR_substrate"/>
    <property type="match status" value="1"/>
</dbReference>
<evidence type="ECO:0000256" key="1">
    <source>
        <dbReference type="ARBA" id="ARBA00009437"/>
    </source>
</evidence>
<accession>A0ABN6TBA4</accession>
<dbReference type="InterPro" id="IPR036390">
    <property type="entry name" value="WH_DNA-bd_sf"/>
</dbReference>
<feature type="domain" description="HTH lysR-type" evidence="5">
    <location>
        <begin position="1"/>
        <end position="58"/>
    </location>
</feature>
<dbReference type="Gene3D" id="1.10.10.10">
    <property type="entry name" value="Winged helix-like DNA-binding domain superfamily/Winged helix DNA-binding domain"/>
    <property type="match status" value="1"/>
</dbReference>
<dbReference type="Pfam" id="PF03466">
    <property type="entry name" value="LysR_substrate"/>
    <property type="match status" value="1"/>
</dbReference>
<dbReference type="PANTHER" id="PTHR30346:SF9">
    <property type="entry name" value="LYSR FAMILY TRANSCRIPTIONAL REGULATOR"/>
    <property type="match status" value="1"/>
</dbReference>
<evidence type="ECO:0000259" key="5">
    <source>
        <dbReference type="PROSITE" id="PS50931"/>
    </source>
</evidence>
<sequence>MNIKQLEHLIAVAEARSFSRAAERLFITQPALSRSIRALEEDLGAPLFDRIGKRIELTPLGNHVLERAGRLVRDSGELARSADIFRQGGGGALRIGMGSGPAAMLMAPLLCHMAERHPGVRLGITRGALALQLVQLRAGQLDALVADARSIAPAQDLLVGPLGELRTCFACRPGHPLLEHDTLTFEQLLAYPVASTPLSDEVARLLVAAYGPAALPERMVTLQCEDVASLVDAVGRSQALFLGLAAAARAGGLAELPLRPRLDARARFACVTLAGRTEAPLLPAFRAFAAGLLRD</sequence>
<dbReference type="InterPro" id="IPR000847">
    <property type="entry name" value="LysR_HTH_N"/>
</dbReference>
<dbReference type="Proteomes" id="UP001163336">
    <property type="component" value="Chromosome"/>
</dbReference>
<keyword evidence="3" id="KW-0238">DNA-binding</keyword>
<proteinExistence type="inferred from homology"/>
<name>A0ABN6TBA4_9BURK</name>
<dbReference type="EMBL" id="AP026966">
    <property type="protein sequence ID" value="BDT59514.1"/>
    <property type="molecule type" value="Genomic_DNA"/>
</dbReference>
<dbReference type="SUPFAM" id="SSF46785">
    <property type="entry name" value="Winged helix' DNA-binding domain"/>
    <property type="match status" value="1"/>
</dbReference>
<dbReference type="PROSITE" id="PS50931">
    <property type="entry name" value="HTH_LYSR"/>
    <property type="match status" value="1"/>
</dbReference>
<evidence type="ECO:0000256" key="2">
    <source>
        <dbReference type="ARBA" id="ARBA00023015"/>
    </source>
</evidence>
<keyword evidence="2" id="KW-0805">Transcription regulation</keyword>
<dbReference type="InterPro" id="IPR036388">
    <property type="entry name" value="WH-like_DNA-bd_sf"/>
</dbReference>
<gene>
    <name evidence="6" type="ORF">MasN3_30080</name>
</gene>
<dbReference type="InterPro" id="IPR005119">
    <property type="entry name" value="LysR_subst-bd"/>
</dbReference>
<keyword evidence="4" id="KW-0804">Transcription</keyword>
<evidence type="ECO:0000313" key="7">
    <source>
        <dbReference type="Proteomes" id="UP001163336"/>
    </source>
</evidence>